<dbReference type="RefSeq" id="WP_084828711.1">
    <property type="nucleotide sequence ID" value="NZ_CM002372.1"/>
</dbReference>
<protein>
    <submittedName>
        <fullName evidence="4">DNA protection during starvation protein</fullName>
    </submittedName>
</protein>
<evidence type="ECO:0000313" key="5">
    <source>
        <dbReference type="Proteomes" id="UP000024559"/>
    </source>
</evidence>
<gene>
    <name evidence="4" type="ORF">X841_04580</name>
</gene>
<name>A0A0E2Q1J6_STRTR</name>
<evidence type="ECO:0000259" key="3">
    <source>
        <dbReference type="Pfam" id="PF00210"/>
    </source>
</evidence>
<reference evidence="5" key="1">
    <citation type="submission" date="2013-12" db="EMBL/GenBank/DDBJ databases">
        <title>Genome sequences of Streptococcus thermophilus strains MTH17CL396 and M17PTZA496 isolated from Fontina cheese in Valle d'Aosta region (Italy).</title>
        <authorList>
            <person name="Treu L."/>
            <person name="Giacomini A."/>
            <person name="Corich V."/>
            <person name="Vendramin V."/>
            <person name="Bovo B."/>
        </authorList>
    </citation>
    <scope>NUCLEOTIDE SEQUENCE [LARGE SCALE GENOMIC DNA]</scope>
    <source>
        <strain evidence="5">M17PTZA496</strain>
    </source>
</reference>
<dbReference type="InterPro" id="IPR009078">
    <property type="entry name" value="Ferritin-like_SF"/>
</dbReference>
<dbReference type="PATRIC" id="fig|1433289.7.peg.921"/>
<dbReference type="InterPro" id="IPR012347">
    <property type="entry name" value="Ferritin-like"/>
</dbReference>
<organism evidence="4 5">
    <name type="scientific">Streptococcus thermophilus M17PTZA496</name>
    <dbReference type="NCBI Taxonomy" id="1433289"/>
    <lineage>
        <taxon>Bacteria</taxon>
        <taxon>Bacillati</taxon>
        <taxon>Bacillota</taxon>
        <taxon>Bacilli</taxon>
        <taxon>Lactobacillales</taxon>
        <taxon>Streptococcaceae</taxon>
        <taxon>Streptococcus</taxon>
    </lineage>
</organism>
<dbReference type="InterPro" id="IPR023188">
    <property type="entry name" value="DPS_DNA-bd_CS"/>
</dbReference>
<comment type="caution">
    <text evidence="4">The sequence shown here is derived from an EMBL/GenBank/DDBJ whole genome shotgun (WGS) entry which is preliminary data.</text>
</comment>
<dbReference type="PIRSF" id="PIRSF005900">
    <property type="entry name" value="Dps"/>
    <property type="match status" value="1"/>
</dbReference>
<dbReference type="AlphaFoldDB" id="A0A0E2Q1J6"/>
<evidence type="ECO:0000256" key="2">
    <source>
        <dbReference type="RuleBase" id="RU003875"/>
    </source>
</evidence>
<dbReference type="InterPro" id="IPR002177">
    <property type="entry name" value="DPS_DNA-bd"/>
</dbReference>
<proteinExistence type="inferred from homology"/>
<comment type="similarity">
    <text evidence="1 2">Belongs to the Dps family.</text>
</comment>
<dbReference type="GO" id="GO:0008199">
    <property type="term" value="F:ferric iron binding"/>
    <property type="evidence" value="ECO:0007669"/>
    <property type="project" value="InterPro"/>
</dbReference>
<feature type="domain" description="Ferritin/DPS" evidence="3">
    <location>
        <begin position="27"/>
        <end position="168"/>
    </location>
</feature>
<dbReference type="CDD" id="cd01043">
    <property type="entry name" value="DPS"/>
    <property type="match status" value="1"/>
</dbReference>
<evidence type="ECO:0000256" key="1">
    <source>
        <dbReference type="ARBA" id="ARBA00009497"/>
    </source>
</evidence>
<dbReference type="HOGENOM" id="CLU_098183_4_0_9"/>
<dbReference type="Gene3D" id="1.20.1260.10">
    <property type="match status" value="1"/>
</dbReference>
<dbReference type="SUPFAM" id="SSF47240">
    <property type="entry name" value="Ferritin-like"/>
    <property type="match status" value="1"/>
</dbReference>
<evidence type="ECO:0000313" key="4">
    <source>
        <dbReference type="EMBL" id="ETW90161.1"/>
    </source>
</evidence>
<accession>A0A0E2Q1J6</accession>
<dbReference type="EMBL" id="AZJT01000036">
    <property type="protein sequence ID" value="ETW90161.1"/>
    <property type="molecule type" value="Genomic_DNA"/>
</dbReference>
<dbReference type="Pfam" id="PF00210">
    <property type="entry name" value="Ferritin"/>
    <property type="match status" value="1"/>
</dbReference>
<dbReference type="GO" id="GO:0016722">
    <property type="term" value="F:oxidoreductase activity, acting on metal ions"/>
    <property type="evidence" value="ECO:0007669"/>
    <property type="project" value="InterPro"/>
</dbReference>
<dbReference type="PRINTS" id="PR01346">
    <property type="entry name" value="HELNAPAPROT"/>
</dbReference>
<dbReference type="PANTHER" id="PTHR42932:SF1">
    <property type="entry name" value="GENERAL STRESS PROTEIN 20U"/>
    <property type="match status" value="1"/>
</dbReference>
<dbReference type="InterPro" id="IPR008331">
    <property type="entry name" value="Ferritin_DPS_dom"/>
</dbReference>
<sequence>MTDSIKETIKETVNHQAETPTNTKTKAVLNQAVADLSVAASIVHQVHWYMRGPGFLYLHPKMDELMDSLNSHLDKISERLITIGGEPYSTLVEFSSNSGLTETTGTFDQPMSDRIQLLVDIYKYLSVLFQVGLDITDEEGDVPSNDIFTAAKSEIDKTIWMLTAELGQASGLK</sequence>
<dbReference type="PANTHER" id="PTHR42932">
    <property type="entry name" value="GENERAL STRESS PROTEIN 20U"/>
    <property type="match status" value="1"/>
</dbReference>
<dbReference type="PROSITE" id="PS00818">
    <property type="entry name" value="DPS_1"/>
    <property type="match status" value="1"/>
</dbReference>
<dbReference type="Proteomes" id="UP000024559">
    <property type="component" value="Chromosome"/>
</dbReference>